<keyword evidence="3" id="KW-1185">Reference proteome</keyword>
<gene>
    <name evidence="2" type="ORF">CCAP1982_LOCUS21481</name>
</gene>
<evidence type="ECO:0000256" key="1">
    <source>
        <dbReference type="SAM" id="MobiDB-lite"/>
    </source>
</evidence>
<reference evidence="2" key="1">
    <citation type="submission" date="2020-11" db="EMBL/GenBank/DDBJ databases">
        <authorList>
            <person name="Whitehead M."/>
        </authorList>
    </citation>
    <scope>NUCLEOTIDE SEQUENCE</scope>
    <source>
        <strain evidence="2">EGII</strain>
    </source>
</reference>
<accession>A0A811VDU2</accession>
<feature type="region of interest" description="Disordered" evidence="1">
    <location>
        <begin position="1"/>
        <end position="45"/>
    </location>
</feature>
<protein>
    <submittedName>
        <fullName evidence="2">(Mediterranean fruit fly) hypothetical protein</fullName>
    </submittedName>
</protein>
<proteinExistence type="predicted"/>
<dbReference type="EMBL" id="CAJHJT010000056">
    <property type="protein sequence ID" value="CAD7013417.1"/>
    <property type="molecule type" value="Genomic_DNA"/>
</dbReference>
<dbReference type="Proteomes" id="UP000606786">
    <property type="component" value="Unassembled WGS sequence"/>
</dbReference>
<comment type="caution">
    <text evidence="2">The sequence shown here is derived from an EMBL/GenBank/DDBJ whole genome shotgun (WGS) entry which is preliminary data.</text>
</comment>
<feature type="compositionally biased region" description="Polar residues" evidence="1">
    <location>
        <begin position="9"/>
        <end position="28"/>
    </location>
</feature>
<organism evidence="2 3">
    <name type="scientific">Ceratitis capitata</name>
    <name type="common">Mediterranean fruit fly</name>
    <name type="synonym">Tephritis capitata</name>
    <dbReference type="NCBI Taxonomy" id="7213"/>
    <lineage>
        <taxon>Eukaryota</taxon>
        <taxon>Metazoa</taxon>
        <taxon>Ecdysozoa</taxon>
        <taxon>Arthropoda</taxon>
        <taxon>Hexapoda</taxon>
        <taxon>Insecta</taxon>
        <taxon>Pterygota</taxon>
        <taxon>Neoptera</taxon>
        <taxon>Endopterygota</taxon>
        <taxon>Diptera</taxon>
        <taxon>Brachycera</taxon>
        <taxon>Muscomorpha</taxon>
        <taxon>Tephritoidea</taxon>
        <taxon>Tephritidae</taxon>
        <taxon>Ceratitis</taxon>
        <taxon>Ceratitis</taxon>
    </lineage>
</organism>
<sequence length="75" mass="8528">MRDYRYSHQLESQRIAAQSVGGSNSNQRCAAGKPRLHGDNQHNQQPTTTFEVKNLSTFFGNFWNEHFHGEAMTGC</sequence>
<dbReference type="AlphaFoldDB" id="A0A811VDU2"/>
<evidence type="ECO:0000313" key="2">
    <source>
        <dbReference type="EMBL" id="CAD7013417.1"/>
    </source>
</evidence>
<evidence type="ECO:0000313" key="3">
    <source>
        <dbReference type="Proteomes" id="UP000606786"/>
    </source>
</evidence>
<name>A0A811VDU2_CERCA</name>